<feature type="compositionally biased region" description="Basic and acidic residues" evidence="1">
    <location>
        <begin position="160"/>
        <end position="174"/>
    </location>
</feature>
<evidence type="ECO:0000256" key="1">
    <source>
        <dbReference type="SAM" id="MobiDB-lite"/>
    </source>
</evidence>
<dbReference type="AlphaFoldDB" id="A0A8H6MIV8"/>
<keyword evidence="3" id="KW-1185">Reference proteome</keyword>
<proteinExistence type="predicted"/>
<comment type="caution">
    <text evidence="2">The sequence shown here is derived from an EMBL/GenBank/DDBJ whole genome shotgun (WGS) entry which is preliminary data.</text>
</comment>
<gene>
    <name evidence="2" type="ORF">CSOJ01_14605</name>
</gene>
<dbReference type="Proteomes" id="UP000652219">
    <property type="component" value="Unassembled WGS sequence"/>
</dbReference>
<dbReference type="EMBL" id="WIGN01000507">
    <property type="protein sequence ID" value="KAF6790314.1"/>
    <property type="molecule type" value="Genomic_DNA"/>
</dbReference>
<evidence type="ECO:0000313" key="2">
    <source>
        <dbReference type="EMBL" id="KAF6790314.1"/>
    </source>
</evidence>
<organism evidence="2 3">
    <name type="scientific">Colletotrichum sojae</name>
    <dbReference type="NCBI Taxonomy" id="2175907"/>
    <lineage>
        <taxon>Eukaryota</taxon>
        <taxon>Fungi</taxon>
        <taxon>Dikarya</taxon>
        <taxon>Ascomycota</taxon>
        <taxon>Pezizomycotina</taxon>
        <taxon>Sordariomycetes</taxon>
        <taxon>Hypocreomycetidae</taxon>
        <taxon>Glomerellales</taxon>
        <taxon>Glomerellaceae</taxon>
        <taxon>Colletotrichum</taxon>
        <taxon>Colletotrichum orchidearum species complex</taxon>
    </lineage>
</organism>
<reference evidence="2 3" key="1">
    <citation type="journal article" date="2020" name="Phytopathology">
        <title>Genome Sequence Resources of Colletotrichum truncatum, C. plurivorum, C. musicola, and C. sojae: Four Species Pathogenic to Soybean (Glycine max).</title>
        <authorList>
            <person name="Rogerio F."/>
            <person name="Boufleur T.R."/>
            <person name="Ciampi-Guillardi M."/>
            <person name="Sukno S.A."/>
            <person name="Thon M.R."/>
            <person name="Massola Junior N.S."/>
            <person name="Baroncelli R."/>
        </authorList>
    </citation>
    <scope>NUCLEOTIDE SEQUENCE [LARGE SCALE GENOMIC DNA]</scope>
    <source>
        <strain evidence="2 3">LFN0009</strain>
    </source>
</reference>
<accession>A0A8H6MIV8</accession>
<name>A0A8H6MIV8_9PEZI</name>
<sequence length="228" mass="25410">MFNQQARGRGRSASKVLLEIFAVDRAAHSAPLGRRSLICLVCWAEDQACLSERRTAGREQPSAKKRGPEQDAERYNVTAAAAFCCVAARGKSTLVEFLALYEMDSVRRGGHDVTSGSCSMDEASSSGDSVEVWIRVGQTLCKTDRGPLEKQAPRQRIVFRDNFHVSNENREAQRTEQNVSGEMKDDSREKSNERQPFCFDETSQKTPSRFHVANDFDTADPAEVGRTE</sequence>
<feature type="region of interest" description="Disordered" evidence="1">
    <location>
        <begin position="160"/>
        <end position="228"/>
    </location>
</feature>
<evidence type="ECO:0000313" key="3">
    <source>
        <dbReference type="Proteomes" id="UP000652219"/>
    </source>
</evidence>
<feature type="compositionally biased region" description="Basic and acidic residues" evidence="1">
    <location>
        <begin position="182"/>
        <end position="193"/>
    </location>
</feature>
<protein>
    <submittedName>
        <fullName evidence="2">Uncharacterized protein</fullName>
    </submittedName>
</protein>